<dbReference type="FunFam" id="3.30.420.10:FF:000045">
    <property type="entry name" value="3'-5' exonuclease DinG"/>
    <property type="match status" value="1"/>
</dbReference>
<dbReference type="InterPro" id="IPR013520">
    <property type="entry name" value="Ribonucl_H"/>
</dbReference>
<evidence type="ECO:0000256" key="7">
    <source>
        <dbReference type="ARBA" id="ARBA00070925"/>
    </source>
</evidence>
<evidence type="ECO:0000256" key="5">
    <source>
        <dbReference type="ARBA" id="ARBA00022839"/>
    </source>
</evidence>
<dbReference type="PANTHER" id="PTHR30231:SF41">
    <property type="entry name" value="DNA POLYMERASE III SUBUNIT EPSILON"/>
    <property type="match status" value="1"/>
</dbReference>
<dbReference type="InterPro" id="IPR006054">
    <property type="entry name" value="DnaQ"/>
</dbReference>
<evidence type="ECO:0000256" key="6">
    <source>
        <dbReference type="ARBA" id="ARBA00022932"/>
    </source>
</evidence>
<keyword evidence="1" id="KW-0808">Transferase</keyword>
<reference evidence="9 10" key="1">
    <citation type="submission" date="2017-09" db="EMBL/GenBank/DDBJ databases">
        <title>Complete genome sequence of Oxytococcus suis strain ZY16052.</title>
        <authorList>
            <person name="Li F."/>
        </authorList>
    </citation>
    <scope>NUCLEOTIDE SEQUENCE [LARGE SCALE GENOMIC DNA]</scope>
    <source>
        <strain evidence="9 10">ZY16052</strain>
    </source>
</reference>
<dbReference type="GO" id="GO:0005829">
    <property type="term" value="C:cytosol"/>
    <property type="evidence" value="ECO:0007669"/>
    <property type="project" value="TreeGrafter"/>
</dbReference>
<dbReference type="GO" id="GO:0008408">
    <property type="term" value="F:3'-5' exonuclease activity"/>
    <property type="evidence" value="ECO:0007669"/>
    <property type="project" value="TreeGrafter"/>
</dbReference>
<dbReference type="KEGG" id="abae:CL176_07430"/>
<evidence type="ECO:0000256" key="4">
    <source>
        <dbReference type="ARBA" id="ARBA00022722"/>
    </source>
</evidence>
<feature type="domain" description="Exonuclease" evidence="8">
    <location>
        <begin position="12"/>
        <end position="178"/>
    </location>
</feature>
<dbReference type="SUPFAM" id="SSF53098">
    <property type="entry name" value="Ribonuclease H-like"/>
    <property type="match status" value="1"/>
</dbReference>
<dbReference type="Pfam" id="PF00929">
    <property type="entry name" value="RNase_T"/>
    <property type="match status" value="1"/>
</dbReference>
<keyword evidence="5" id="KW-0269">Exonuclease</keyword>
<keyword evidence="5" id="KW-0378">Hydrolase</keyword>
<keyword evidence="2" id="KW-0548">Nucleotidyltransferase</keyword>
<dbReference type="InterPro" id="IPR012337">
    <property type="entry name" value="RNaseH-like_sf"/>
</dbReference>
<accession>A0A347WL84</accession>
<proteinExistence type="predicted"/>
<dbReference type="GO" id="GO:0003887">
    <property type="term" value="F:DNA-directed DNA polymerase activity"/>
    <property type="evidence" value="ECO:0007669"/>
    <property type="project" value="UniProtKB-KW"/>
</dbReference>
<dbReference type="AlphaFoldDB" id="A0A347WL84"/>
<protein>
    <recommendedName>
        <fullName evidence="7">DNA polymerase III polC-type</fullName>
    </recommendedName>
</protein>
<keyword evidence="10" id="KW-1185">Reference proteome</keyword>
<dbReference type="GO" id="GO:0003677">
    <property type="term" value="F:DNA binding"/>
    <property type="evidence" value="ECO:0007669"/>
    <property type="project" value="InterPro"/>
</dbReference>
<evidence type="ECO:0000256" key="1">
    <source>
        <dbReference type="ARBA" id="ARBA00022679"/>
    </source>
</evidence>
<dbReference type="OrthoDB" id="9803913at2"/>
<keyword evidence="4" id="KW-0540">Nuclease</keyword>
<dbReference type="SMART" id="SM00479">
    <property type="entry name" value="EXOIII"/>
    <property type="match status" value="1"/>
</dbReference>
<evidence type="ECO:0000259" key="8">
    <source>
        <dbReference type="SMART" id="SM00479"/>
    </source>
</evidence>
<keyword evidence="3" id="KW-0235">DNA replication</keyword>
<dbReference type="Gene3D" id="3.30.420.10">
    <property type="entry name" value="Ribonuclease H-like superfamily/Ribonuclease H"/>
    <property type="match status" value="1"/>
</dbReference>
<evidence type="ECO:0000313" key="9">
    <source>
        <dbReference type="EMBL" id="AXY25841.1"/>
    </source>
</evidence>
<gene>
    <name evidence="9" type="ORF">CL176_07430</name>
</gene>
<keyword evidence="6" id="KW-0239">DNA-directed DNA polymerase</keyword>
<organism evidence="9 10">
    <name type="scientific">Suicoccus acidiformans</name>
    <dbReference type="NCBI Taxonomy" id="2036206"/>
    <lineage>
        <taxon>Bacteria</taxon>
        <taxon>Bacillati</taxon>
        <taxon>Bacillota</taxon>
        <taxon>Bacilli</taxon>
        <taxon>Lactobacillales</taxon>
        <taxon>Aerococcaceae</taxon>
        <taxon>Suicoccus</taxon>
    </lineage>
</organism>
<evidence type="ECO:0000256" key="3">
    <source>
        <dbReference type="ARBA" id="ARBA00022705"/>
    </source>
</evidence>
<evidence type="ECO:0000313" key="10">
    <source>
        <dbReference type="Proteomes" id="UP000263232"/>
    </source>
</evidence>
<dbReference type="NCBIfam" id="TIGR00573">
    <property type="entry name" value="dnaq"/>
    <property type="match status" value="1"/>
</dbReference>
<sequence length="861" mass="99759">MKAVTNHTAKLKIAVVDLETTGPHFDQGDQIIQIGACIIEDGQLKHEYSMLLNPERSIPLTIQKLTGIEQEQADQAPKWESVASLWYERLKDCLFVAHNLKFDLTFMQAAFAKAGYEFKPQALDTVILAKVLVGHASGFNLLELSKYYGIAFEDAHDAIEDARVTAVILNQLAGEVLKLSNQKLRDLAPLVRLLPGETEHFFQAAECYRWDCQIYLEHEEPIKRRTPSPLAASTGVLADRLIETFHKWPRLWIEPSDFPLSPQVIEAVIGQMMQDGRNVLLVVPHNYQLLQWQHLIREAASVFAEEGLIIRKPSNYLHLQAFNQLLALNFTKLNQTEQISLASTIVWLTHTQTGDFTELNADIQIKFMFDKYCHARDFNGPHTFYERALDRVQSQKIVLMNQWDYGAFGQKEERALLYAQDRVVMLYDMAEMFDTMTQQQSVLLPLSQFFTQIRRYLDQYYNDLAFQQQLPNLGRRLNRLLDSLNQLLETAGLYLQETYSKESAYRGYHERYLSLEADLHADFASMLSRLFEEIDGLGRIHQIQEFLPDLLDDLHLWQKLAKQIQALPSKNFWKVSGEHMNAQFYRVSLHCNPLIFKDTQLNTLREPHSILCISLGDSYLLRQRGVDALIQKDELHFIRLHQSAPHQPLDIQVPLSYIGEAFQTPVDDANAMAQFINDEREQLQEQIVIICNNLTSIETIYQALLRHETLLVNDTILAQGVSGSLNKVRRRSMEGKRQILILHRTSFKNSWWPYRQQATSVLLQKLPFKSPDEPLVQAMQKLSSGERTFEVFDDILLPNMMQNFKELLNQLLYSFQAEDFFLFDERVYTKAYATRFRKDMQAWASFRTDQAFDYTNTQGDR</sequence>
<dbReference type="PANTHER" id="PTHR30231">
    <property type="entry name" value="DNA POLYMERASE III SUBUNIT EPSILON"/>
    <property type="match status" value="1"/>
</dbReference>
<name>A0A347WL84_9LACT</name>
<dbReference type="InterPro" id="IPR036397">
    <property type="entry name" value="RNaseH_sf"/>
</dbReference>
<dbReference type="EMBL" id="CP023434">
    <property type="protein sequence ID" value="AXY25841.1"/>
    <property type="molecule type" value="Genomic_DNA"/>
</dbReference>
<dbReference type="Proteomes" id="UP000263232">
    <property type="component" value="Chromosome"/>
</dbReference>
<evidence type="ECO:0000256" key="2">
    <source>
        <dbReference type="ARBA" id="ARBA00022695"/>
    </source>
</evidence>
<dbReference type="GO" id="GO:0045004">
    <property type="term" value="P:DNA replication proofreading"/>
    <property type="evidence" value="ECO:0007669"/>
    <property type="project" value="TreeGrafter"/>
</dbReference>
<dbReference type="CDD" id="cd06127">
    <property type="entry name" value="DEDDh"/>
    <property type="match status" value="1"/>
</dbReference>